<keyword evidence="3" id="KW-1185">Reference proteome</keyword>
<evidence type="ECO:0000313" key="3">
    <source>
        <dbReference type="Proteomes" id="UP001341840"/>
    </source>
</evidence>
<sequence length="51" mass="5209">MEEYAATARSEAAGTNFSAEASAEGSQDSTGSPYGGMNYEGLVESDPNMLG</sequence>
<gene>
    <name evidence="2" type="ORF">PIB30_003123</name>
</gene>
<accession>A0ABU6Y3I5</accession>
<feature type="compositionally biased region" description="Polar residues" evidence="1">
    <location>
        <begin position="13"/>
        <end position="32"/>
    </location>
</feature>
<dbReference type="Proteomes" id="UP001341840">
    <property type="component" value="Unassembled WGS sequence"/>
</dbReference>
<evidence type="ECO:0000313" key="2">
    <source>
        <dbReference type="EMBL" id="MED6203834.1"/>
    </source>
</evidence>
<protein>
    <submittedName>
        <fullName evidence="2">Uncharacterized protein</fullName>
    </submittedName>
</protein>
<reference evidence="2 3" key="1">
    <citation type="journal article" date="2023" name="Plants (Basel)">
        <title>Bridging the Gap: Combining Genomics and Transcriptomics Approaches to Understand Stylosanthes scabra, an Orphan Legume from the Brazilian Caatinga.</title>
        <authorList>
            <person name="Ferreira-Neto J.R.C."/>
            <person name="da Silva M.D."/>
            <person name="Binneck E."/>
            <person name="de Melo N.F."/>
            <person name="da Silva R.H."/>
            <person name="de Melo A.L.T.M."/>
            <person name="Pandolfi V."/>
            <person name="Bustamante F.O."/>
            <person name="Brasileiro-Vidal A.C."/>
            <person name="Benko-Iseppon A.M."/>
        </authorList>
    </citation>
    <scope>NUCLEOTIDE SEQUENCE [LARGE SCALE GENOMIC DNA]</scope>
    <source>
        <tissue evidence="2">Leaves</tissue>
    </source>
</reference>
<dbReference type="EMBL" id="JASCZI010241661">
    <property type="protein sequence ID" value="MED6203834.1"/>
    <property type="molecule type" value="Genomic_DNA"/>
</dbReference>
<name>A0ABU6Y3I5_9FABA</name>
<evidence type="ECO:0000256" key="1">
    <source>
        <dbReference type="SAM" id="MobiDB-lite"/>
    </source>
</evidence>
<feature type="region of interest" description="Disordered" evidence="1">
    <location>
        <begin position="1"/>
        <end position="51"/>
    </location>
</feature>
<proteinExistence type="predicted"/>
<organism evidence="2 3">
    <name type="scientific">Stylosanthes scabra</name>
    <dbReference type="NCBI Taxonomy" id="79078"/>
    <lineage>
        <taxon>Eukaryota</taxon>
        <taxon>Viridiplantae</taxon>
        <taxon>Streptophyta</taxon>
        <taxon>Embryophyta</taxon>
        <taxon>Tracheophyta</taxon>
        <taxon>Spermatophyta</taxon>
        <taxon>Magnoliopsida</taxon>
        <taxon>eudicotyledons</taxon>
        <taxon>Gunneridae</taxon>
        <taxon>Pentapetalae</taxon>
        <taxon>rosids</taxon>
        <taxon>fabids</taxon>
        <taxon>Fabales</taxon>
        <taxon>Fabaceae</taxon>
        <taxon>Papilionoideae</taxon>
        <taxon>50 kb inversion clade</taxon>
        <taxon>dalbergioids sensu lato</taxon>
        <taxon>Dalbergieae</taxon>
        <taxon>Pterocarpus clade</taxon>
        <taxon>Stylosanthes</taxon>
    </lineage>
</organism>
<comment type="caution">
    <text evidence="2">The sequence shown here is derived from an EMBL/GenBank/DDBJ whole genome shotgun (WGS) entry which is preliminary data.</text>
</comment>